<reference evidence="2" key="2">
    <citation type="submission" date="2021-04" db="EMBL/GenBank/DDBJ databases">
        <authorList>
            <person name="Gilroy R."/>
        </authorList>
    </citation>
    <scope>NUCLEOTIDE SEQUENCE</scope>
    <source>
        <strain evidence="2">B5-657</strain>
    </source>
</reference>
<feature type="transmembrane region" description="Helical" evidence="1">
    <location>
        <begin position="63"/>
        <end position="86"/>
    </location>
</feature>
<feature type="transmembrane region" description="Helical" evidence="1">
    <location>
        <begin position="107"/>
        <end position="126"/>
    </location>
</feature>
<evidence type="ECO:0000313" key="2">
    <source>
        <dbReference type="EMBL" id="MBU3803180.1"/>
    </source>
</evidence>
<organism evidence="2 3">
    <name type="scientific">Candidatus Cellulosilyticum pullistercoris</name>
    <dbReference type="NCBI Taxonomy" id="2838521"/>
    <lineage>
        <taxon>Bacteria</taxon>
        <taxon>Bacillati</taxon>
        <taxon>Bacillota</taxon>
        <taxon>Clostridia</taxon>
        <taxon>Lachnospirales</taxon>
        <taxon>Cellulosilyticaceae</taxon>
        <taxon>Cellulosilyticum</taxon>
    </lineage>
</organism>
<keyword evidence="1" id="KW-0812">Transmembrane</keyword>
<feature type="transmembrane region" description="Helical" evidence="1">
    <location>
        <begin position="37"/>
        <end position="57"/>
    </location>
</feature>
<evidence type="ECO:0000313" key="3">
    <source>
        <dbReference type="Proteomes" id="UP000824229"/>
    </source>
</evidence>
<dbReference type="Proteomes" id="UP000824229">
    <property type="component" value="Unassembled WGS sequence"/>
</dbReference>
<evidence type="ECO:0000256" key="1">
    <source>
        <dbReference type="SAM" id="Phobius"/>
    </source>
</evidence>
<dbReference type="InterPro" id="IPR010540">
    <property type="entry name" value="CmpB_TMEM229"/>
</dbReference>
<dbReference type="EMBL" id="JAHLFQ010000006">
    <property type="protein sequence ID" value="MBU3803180.1"/>
    <property type="molecule type" value="Genomic_DNA"/>
</dbReference>
<keyword evidence="1" id="KW-0472">Membrane</keyword>
<comment type="caution">
    <text evidence="2">The sequence shown here is derived from an EMBL/GenBank/DDBJ whole genome shotgun (WGS) entry which is preliminary data.</text>
</comment>
<dbReference type="Pfam" id="PF06541">
    <property type="entry name" value="ABC_trans_CmpB"/>
    <property type="match status" value="1"/>
</dbReference>
<dbReference type="AlphaFoldDB" id="A0A9E2NJL2"/>
<proteinExistence type="predicted"/>
<feature type="transmembrane region" description="Helical" evidence="1">
    <location>
        <begin position="138"/>
        <end position="158"/>
    </location>
</feature>
<gene>
    <name evidence="2" type="ORF">H9872_00255</name>
</gene>
<feature type="transmembrane region" description="Helical" evidence="1">
    <location>
        <begin position="6"/>
        <end position="25"/>
    </location>
</feature>
<accession>A0A9E2NJL2</accession>
<sequence>MSFVRMIFFYFCIYSFLGWIIEGLFNLSTRGKFIKPNFLILPLKPMYGIAAVLLIILKDLVPFWLFLIGCFIVPSFVEYLTAYLLFHSFHLKYWDYSKLPYNLSGYVCLRFSIYWVFLSLALVYVVHPFISLFYTQIAWFWSYFFPIMLLLFFMDFCLTIRNNRHLHI</sequence>
<protein>
    <submittedName>
        <fullName evidence="2">ABC transporter permease</fullName>
    </submittedName>
</protein>
<keyword evidence="1" id="KW-1133">Transmembrane helix</keyword>
<name>A0A9E2NJL2_9FIRM</name>
<reference evidence="2" key="1">
    <citation type="journal article" date="2021" name="PeerJ">
        <title>Extensive microbial diversity within the chicken gut microbiome revealed by metagenomics and culture.</title>
        <authorList>
            <person name="Gilroy R."/>
            <person name="Ravi A."/>
            <person name="Getino M."/>
            <person name="Pursley I."/>
            <person name="Horton D.L."/>
            <person name="Alikhan N.F."/>
            <person name="Baker D."/>
            <person name="Gharbi K."/>
            <person name="Hall N."/>
            <person name="Watson M."/>
            <person name="Adriaenssens E.M."/>
            <person name="Foster-Nyarko E."/>
            <person name="Jarju S."/>
            <person name="Secka A."/>
            <person name="Antonio M."/>
            <person name="Oren A."/>
            <person name="Chaudhuri R.R."/>
            <person name="La Ragione R."/>
            <person name="Hildebrand F."/>
            <person name="Pallen M.J."/>
        </authorList>
    </citation>
    <scope>NUCLEOTIDE SEQUENCE</scope>
    <source>
        <strain evidence="2">B5-657</strain>
    </source>
</reference>